<evidence type="ECO:0000313" key="1">
    <source>
        <dbReference type="EMBL" id="MDQ0352478.1"/>
    </source>
</evidence>
<organism evidence="1 2">
    <name type="scientific">Alkalibacillus filiformis</name>
    <dbReference type="NCBI Taxonomy" id="200990"/>
    <lineage>
        <taxon>Bacteria</taxon>
        <taxon>Bacillati</taxon>
        <taxon>Bacillota</taxon>
        <taxon>Bacilli</taxon>
        <taxon>Bacillales</taxon>
        <taxon>Bacillaceae</taxon>
        <taxon>Alkalibacillus</taxon>
    </lineage>
</organism>
<gene>
    <name evidence="1" type="ORF">J2R98_002322</name>
</gene>
<dbReference type="Proteomes" id="UP001236723">
    <property type="component" value="Unassembled WGS sequence"/>
</dbReference>
<name>A0ABU0DVI3_9BACI</name>
<evidence type="ECO:0000313" key="2">
    <source>
        <dbReference type="Proteomes" id="UP001236723"/>
    </source>
</evidence>
<proteinExistence type="predicted"/>
<reference evidence="1 2" key="1">
    <citation type="submission" date="2023-07" db="EMBL/GenBank/DDBJ databases">
        <title>Genomic Encyclopedia of Type Strains, Phase IV (KMG-IV): sequencing the most valuable type-strain genomes for metagenomic binning, comparative biology and taxonomic classification.</title>
        <authorList>
            <person name="Goeker M."/>
        </authorList>
    </citation>
    <scope>NUCLEOTIDE SEQUENCE [LARGE SCALE GENOMIC DNA]</scope>
    <source>
        <strain evidence="1 2">DSM 15448</strain>
    </source>
</reference>
<protein>
    <submittedName>
        <fullName evidence="1">Uncharacterized protein</fullName>
    </submittedName>
</protein>
<keyword evidence="2" id="KW-1185">Reference proteome</keyword>
<accession>A0ABU0DVI3</accession>
<dbReference type="RefSeq" id="WP_307069083.1">
    <property type="nucleotide sequence ID" value="NZ_JAUSUP010000008.1"/>
</dbReference>
<comment type="caution">
    <text evidence="1">The sequence shown here is derived from an EMBL/GenBank/DDBJ whole genome shotgun (WGS) entry which is preliminary data.</text>
</comment>
<sequence length="145" mass="17514">MRKPKHRLRIAHLHLGRWGYFEMNFNTLTDYEKESCKLLFYALKRIPSEDRALLAEKYRIERDRANRLYNNNFVPDTVLAKARGMRLIDYRKKRKAIECEFNLHLLEGIKQVRGFDSDLVEDLYQYELYDREVRKENERLAGSTP</sequence>
<dbReference type="EMBL" id="JAUSUP010000008">
    <property type="protein sequence ID" value="MDQ0352478.1"/>
    <property type="molecule type" value="Genomic_DNA"/>
</dbReference>